<protein>
    <submittedName>
        <fullName evidence="3">Uncharacterized protein</fullName>
    </submittedName>
</protein>
<proteinExistence type="predicted"/>
<feature type="transmembrane region" description="Helical" evidence="1">
    <location>
        <begin position="30"/>
        <end position="56"/>
    </location>
</feature>
<name>A0ABQ4U2K2_9HYPH</name>
<dbReference type="RefSeq" id="WP_238184253.1">
    <property type="nucleotide sequence ID" value="NZ_BPRB01000238.1"/>
</dbReference>
<gene>
    <name evidence="3" type="ORF">MPOCJGCO_3813</name>
</gene>
<keyword evidence="2" id="KW-0732">Signal</keyword>
<keyword evidence="1" id="KW-0472">Membrane</keyword>
<feature type="chain" id="PRO_5046063325" evidence="2">
    <location>
        <begin position="21"/>
        <end position="61"/>
    </location>
</feature>
<reference evidence="3" key="1">
    <citation type="journal article" date="2021" name="Front. Microbiol.">
        <title>Comprehensive Comparative Genomics and Phenotyping of Methylobacterium Species.</title>
        <authorList>
            <person name="Alessa O."/>
            <person name="Ogura Y."/>
            <person name="Fujitani Y."/>
            <person name="Takami H."/>
            <person name="Hayashi T."/>
            <person name="Sahin N."/>
            <person name="Tani A."/>
        </authorList>
    </citation>
    <scope>NUCLEOTIDE SEQUENCE</scope>
    <source>
        <strain evidence="3">DSM 23632</strain>
    </source>
</reference>
<sequence length="61" mass="6033">MNRIILAALALACVASPALADAGTAVTWGGLGFIALMVVLGVAAVAVILFVLGIIANGFNH</sequence>
<keyword evidence="1" id="KW-1133">Transmembrane helix</keyword>
<dbReference type="Proteomes" id="UP001055057">
    <property type="component" value="Unassembled WGS sequence"/>
</dbReference>
<evidence type="ECO:0000256" key="2">
    <source>
        <dbReference type="SAM" id="SignalP"/>
    </source>
</evidence>
<organism evidence="3 4">
    <name type="scientific">Methylobacterium trifolii</name>
    <dbReference type="NCBI Taxonomy" id="1003092"/>
    <lineage>
        <taxon>Bacteria</taxon>
        <taxon>Pseudomonadati</taxon>
        <taxon>Pseudomonadota</taxon>
        <taxon>Alphaproteobacteria</taxon>
        <taxon>Hyphomicrobiales</taxon>
        <taxon>Methylobacteriaceae</taxon>
        <taxon>Methylobacterium</taxon>
    </lineage>
</organism>
<comment type="caution">
    <text evidence="3">The sequence shown here is derived from an EMBL/GenBank/DDBJ whole genome shotgun (WGS) entry which is preliminary data.</text>
</comment>
<feature type="signal peptide" evidence="2">
    <location>
        <begin position="1"/>
        <end position="20"/>
    </location>
</feature>
<evidence type="ECO:0000256" key="1">
    <source>
        <dbReference type="SAM" id="Phobius"/>
    </source>
</evidence>
<evidence type="ECO:0000313" key="4">
    <source>
        <dbReference type="Proteomes" id="UP001055057"/>
    </source>
</evidence>
<evidence type="ECO:0000313" key="3">
    <source>
        <dbReference type="EMBL" id="GJE61690.1"/>
    </source>
</evidence>
<dbReference type="EMBL" id="BPRB01000238">
    <property type="protein sequence ID" value="GJE61690.1"/>
    <property type="molecule type" value="Genomic_DNA"/>
</dbReference>
<keyword evidence="1" id="KW-0812">Transmembrane</keyword>
<reference evidence="3" key="2">
    <citation type="submission" date="2021-08" db="EMBL/GenBank/DDBJ databases">
        <authorList>
            <person name="Tani A."/>
            <person name="Ola A."/>
            <person name="Ogura Y."/>
            <person name="Katsura K."/>
            <person name="Hayashi T."/>
        </authorList>
    </citation>
    <scope>NUCLEOTIDE SEQUENCE</scope>
    <source>
        <strain evidence="3">DSM 23632</strain>
    </source>
</reference>
<keyword evidence="4" id="KW-1185">Reference proteome</keyword>
<accession>A0ABQ4U2K2</accession>